<evidence type="ECO:0000313" key="1">
    <source>
        <dbReference type="EMBL" id="QIZ70656.1"/>
    </source>
</evidence>
<gene>
    <name evidence="1" type="ORF">HCG48_08755</name>
</gene>
<organism evidence="1 2">
    <name type="scientific">Oxynema aestuarii AP17</name>
    <dbReference type="NCBI Taxonomy" id="2064643"/>
    <lineage>
        <taxon>Bacteria</taxon>
        <taxon>Bacillati</taxon>
        <taxon>Cyanobacteriota</taxon>
        <taxon>Cyanophyceae</taxon>
        <taxon>Oscillatoriophycideae</taxon>
        <taxon>Oscillatoriales</taxon>
        <taxon>Oscillatoriaceae</taxon>
        <taxon>Oxynema</taxon>
        <taxon>Oxynema aestuarii</taxon>
    </lineage>
</organism>
<dbReference type="EMBL" id="CP051167">
    <property type="protein sequence ID" value="QIZ70656.1"/>
    <property type="molecule type" value="Genomic_DNA"/>
</dbReference>
<proteinExistence type="predicted"/>
<name>A0A6H1TWS2_9CYAN</name>
<dbReference type="AlphaFoldDB" id="A0A6H1TWS2"/>
<reference evidence="1 2" key="1">
    <citation type="submission" date="2020-04" db="EMBL/GenBank/DDBJ databases">
        <authorList>
            <person name="Basu S."/>
            <person name="Maruthanayagam V."/>
            <person name="Chakraborty S."/>
            <person name="Pramanik A."/>
            <person name="Mukherjee J."/>
            <person name="Brink B."/>
        </authorList>
    </citation>
    <scope>NUCLEOTIDE SEQUENCE [LARGE SCALE GENOMIC DNA]</scope>
    <source>
        <strain evidence="1 2">AP17</strain>
    </source>
</reference>
<accession>A0A6H1TWS2</accession>
<protein>
    <submittedName>
        <fullName evidence="1">Uncharacterized protein</fullName>
    </submittedName>
</protein>
<evidence type="ECO:0000313" key="2">
    <source>
        <dbReference type="Proteomes" id="UP000500857"/>
    </source>
</evidence>
<dbReference type="KEGG" id="oxy:HCG48_08755"/>
<dbReference type="Proteomes" id="UP000500857">
    <property type="component" value="Chromosome"/>
</dbReference>
<sequence>MTPSQNDGNAKSDRNLFEDSKSLEDWCLDEQLLEKTLAAYSNAIAERNLMARQLRETLKQLSDLKFALERAAKISVGDRHSIINFLREQFGRGYRADSAARKTVHPPHDLRAIESVLAPIVQAIDRRKVWHGTIELALGESQIARYYTTVVPFSREPGQPDQFLALQVNLMEGVRIE</sequence>
<keyword evidence="2" id="KW-1185">Reference proteome</keyword>
<dbReference type="RefSeq" id="WP_168568811.1">
    <property type="nucleotide sequence ID" value="NZ_CP051167.1"/>
</dbReference>